<reference evidence="6" key="3">
    <citation type="submission" date="2015-05" db="UniProtKB">
        <authorList>
            <consortium name="EnsemblMetazoa"/>
        </authorList>
    </citation>
    <scope>IDENTIFICATION</scope>
</reference>
<keyword evidence="3" id="KW-0812">Transmembrane</keyword>
<dbReference type="PRINTS" id="PR00412">
    <property type="entry name" value="EPOXHYDRLASE"/>
</dbReference>
<dbReference type="SUPFAM" id="SSF53474">
    <property type="entry name" value="alpha/beta-Hydrolases"/>
    <property type="match status" value="1"/>
</dbReference>
<dbReference type="STRING" id="13249.R4G3W1"/>
<feature type="domain" description="AB hydrolase-1" evidence="4">
    <location>
        <begin position="89"/>
        <end position="340"/>
    </location>
</feature>
<evidence type="ECO:0000313" key="7">
    <source>
        <dbReference type="Proteomes" id="UP000015103"/>
    </source>
</evidence>
<evidence type="ECO:0000313" key="5">
    <source>
        <dbReference type="EMBL" id="JAA76189.1"/>
    </source>
</evidence>
<dbReference type="PRINTS" id="PR00111">
    <property type="entry name" value="ABHYDROLASE"/>
</dbReference>
<evidence type="ECO:0000256" key="1">
    <source>
        <dbReference type="ARBA" id="ARBA00022801"/>
    </source>
</evidence>
<dbReference type="Gene3D" id="3.40.50.1820">
    <property type="entry name" value="alpha/beta hydrolase"/>
    <property type="match status" value="1"/>
</dbReference>
<dbReference type="EMBL" id="GAHY01001321">
    <property type="protein sequence ID" value="JAA76189.1"/>
    <property type="molecule type" value="mRNA"/>
</dbReference>
<dbReference type="GeneID" id="141461925"/>
<keyword evidence="1 5" id="KW-0378">Hydrolase</keyword>
<dbReference type="Pfam" id="PF00561">
    <property type="entry name" value="Abhydrolase_1"/>
    <property type="match status" value="1"/>
</dbReference>
<proteinExistence type="evidence at transcript level"/>
<dbReference type="eggNOG" id="KOG4178">
    <property type="taxonomic scope" value="Eukaryota"/>
</dbReference>
<dbReference type="EMBL" id="ACPB03009260">
    <property type="status" value="NOT_ANNOTATED_CDS"/>
    <property type="molecule type" value="Genomic_DNA"/>
</dbReference>
<evidence type="ECO:0000259" key="4">
    <source>
        <dbReference type="Pfam" id="PF00561"/>
    </source>
</evidence>
<dbReference type="InterPro" id="IPR000073">
    <property type="entry name" value="AB_hydrolase_1"/>
</dbReference>
<dbReference type="EnsemblMetazoa" id="RPRC012150-RA">
    <property type="protein sequence ID" value="RPRC012150-PA"/>
    <property type="gene ID" value="RPRC012150"/>
</dbReference>
<keyword evidence="3" id="KW-1133">Transmembrane helix</keyword>
<evidence type="ECO:0000256" key="3">
    <source>
        <dbReference type="SAM" id="Phobius"/>
    </source>
</evidence>
<dbReference type="PANTHER" id="PTHR43329">
    <property type="entry name" value="EPOXIDE HYDROLASE"/>
    <property type="match status" value="1"/>
</dbReference>
<name>R4G3W1_RHOPR</name>
<dbReference type="InterPro" id="IPR029058">
    <property type="entry name" value="AB_hydrolase_fold"/>
</dbReference>
<evidence type="ECO:0000313" key="6">
    <source>
        <dbReference type="EnsemblMetazoa" id="RPRC012150-PA"/>
    </source>
</evidence>
<dbReference type="HOGENOM" id="CLU_020336_7_3_1"/>
<dbReference type="RefSeq" id="XP_073999501.1">
    <property type="nucleotide sequence ID" value="XM_074143400.1"/>
</dbReference>
<keyword evidence="3" id="KW-0472">Membrane</keyword>
<dbReference type="VEuPathDB" id="VectorBase:RPRC012150"/>
<dbReference type="OMA" id="YQIPMLV"/>
<dbReference type="GO" id="GO:0004301">
    <property type="term" value="F:epoxide hydrolase activity"/>
    <property type="evidence" value="ECO:0007669"/>
    <property type="project" value="UniProtKB-ARBA"/>
</dbReference>
<sequence length="352" mass="40782">MGTSTTLTRIQALVVLIVIKLLTIFYSAIFIVRLIFLIVTSPTKNRFKVQQRNNPPNVLTNANYGMHKYVRLKEIKLHYVDSGNANNTAIVFLHGFPDFWFSWRHQIKEFSKTFRTIAVDLRGYGDSDKPFGSKHYTLNVVMEDIKDLLDALGIERCILVGHDWGGLIVWQFAQMYPHRLQKFIVINAPERTVFWRYIFTSFDQFKRSWYIFFFQSPYLPEIAFKIDDLKVFENVYRTNEQLAILNAEELEAYKYTFGKTDALTPPLNYYRAIKYEGKSLKHSSNRQSEAVKPPGLLIISDEDRALSRGLLELSAKIFGGDRIAIQLITKAGHFVQQEKPCEVNQAIATFIL</sequence>
<dbReference type="Proteomes" id="UP000015103">
    <property type="component" value="Unassembled WGS sequence"/>
</dbReference>
<protein>
    <submittedName>
        <fullName evidence="5 6">Putative epoxide hydrolase</fullName>
    </submittedName>
</protein>
<dbReference type="AlphaFoldDB" id="R4G3W1"/>
<feature type="transmembrane region" description="Helical" evidence="3">
    <location>
        <begin position="12"/>
        <end position="39"/>
    </location>
</feature>
<dbReference type="InterPro" id="IPR000639">
    <property type="entry name" value="Epox_hydrolase-like"/>
</dbReference>
<organism evidence="5">
    <name type="scientific">Rhodnius prolixus</name>
    <name type="common">Triatomid bug</name>
    <dbReference type="NCBI Taxonomy" id="13249"/>
    <lineage>
        <taxon>Eukaryota</taxon>
        <taxon>Metazoa</taxon>
        <taxon>Ecdysozoa</taxon>
        <taxon>Arthropoda</taxon>
        <taxon>Hexapoda</taxon>
        <taxon>Insecta</taxon>
        <taxon>Pterygota</taxon>
        <taxon>Neoptera</taxon>
        <taxon>Paraneoptera</taxon>
        <taxon>Hemiptera</taxon>
        <taxon>Heteroptera</taxon>
        <taxon>Panheteroptera</taxon>
        <taxon>Cimicomorpha</taxon>
        <taxon>Reduviidae</taxon>
        <taxon>Triatominae</taxon>
        <taxon>Rhodnius</taxon>
    </lineage>
</organism>
<comment type="similarity">
    <text evidence="2">Belongs to the AB hydrolase superfamily. Epoxide hydrolase family.</text>
</comment>
<dbReference type="InParanoid" id="R4G3W1"/>
<evidence type="ECO:0000256" key="2">
    <source>
        <dbReference type="ARBA" id="ARBA00038334"/>
    </source>
</evidence>
<reference evidence="5" key="1">
    <citation type="submission" date="2013-04" db="EMBL/GenBank/DDBJ databases">
        <title>An insight into the transcriptome of the digestive tract of the blood sucking bug, Rhodnius prolixus.</title>
        <authorList>
            <person name="Ribeiro J.M.C."/>
            <person name="Genta F.A."/>
            <person name="Sorgine M.H.F."/>
            <person name="Paiva-Silva G.O."/>
            <person name="Majerowicz D."/>
            <person name="Medeiros M."/>
            <person name="Koerich L."/>
            <person name="Terra W.R."/>
            <person name="Ferreira C."/>
            <person name="Pimentel A.C."/>
            <person name="Bisch P.M."/>
            <person name="Diniz M.M.P."/>
            <person name="Nascimento R."/>
            <person name="Salmon D."/>
            <person name="Silber A.M."/>
            <person name="Alves M."/>
            <person name="Oliveira M.F."/>
            <person name="Gondim K.C."/>
            <person name="Silva Neto M.A.C."/>
            <person name="Atella G.C."/>
            <person name="Araujo H."/>
            <person name="Dias F.S."/>
            <person name="Polycarpo C.R."/>
            <person name="Fampa P."/>
            <person name="Melo A.C."/>
            <person name="Tanaka A.S."/>
            <person name="Balczun C."/>
            <person name="Oliveira J.H.M."/>
            <person name="Goncalves R."/>
            <person name="Lazoski C."/>
            <person name="Pereira M.A."/>
            <person name="Rivera-Pomar R."/>
            <person name="Diambra L."/>
            <person name="Schaub G.A."/>
            <person name="Garcia E.S."/>
            <person name="Azambuja P."/>
            <person name="Braz G.R.C."/>
            <person name="Oliveira P.L."/>
        </authorList>
    </citation>
    <scope>NUCLEOTIDE SEQUENCE</scope>
</reference>
<keyword evidence="7" id="KW-1185">Reference proteome</keyword>
<reference evidence="7" key="2">
    <citation type="submission" date="2015-04" db="EMBL/GenBank/DDBJ databases">
        <authorList>
            <person name="Wilson R.K."/>
            <person name="Warren W."/>
            <person name="Dotson E."/>
            <person name="Oliveira P.L."/>
        </authorList>
    </citation>
    <scope>NUCLEOTIDE SEQUENCE</scope>
</reference>
<accession>R4G3W1</accession>